<dbReference type="AlphaFoldDB" id="A0A9X1JVL8"/>
<accession>A0A9X1JVL8</accession>
<dbReference type="EMBL" id="JAHWDP010000003">
    <property type="protein sequence ID" value="MBW2938119.1"/>
    <property type="molecule type" value="Genomic_DNA"/>
</dbReference>
<keyword evidence="3" id="KW-1185">Reference proteome</keyword>
<proteinExistence type="predicted"/>
<evidence type="ECO:0000313" key="2">
    <source>
        <dbReference type="EMBL" id="MBW2938119.1"/>
    </source>
</evidence>
<comment type="caution">
    <text evidence="2">The sequence shown here is derived from an EMBL/GenBank/DDBJ whole genome shotgun (WGS) entry which is preliminary data.</text>
</comment>
<reference evidence="2" key="1">
    <citation type="submission" date="2021-07" db="EMBL/GenBank/DDBJ databases">
        <title>Aureisphaera sp. CAU 1614 isolated from sea sediment.</title>
        <authorList>
            <person name="Kim W."/>
        </authorList>
    </citation>
    <scope>NUCLEOTIDE SEQUENCE</scope>
    <source>
        <strain evidence="2">CAU 1614</strain>
    </source>
</reference>
<evidence type="ECO:0000256" key="1">
    <source>
        <dbReference type="SAM" id="SignalP"/>
    </source>
</evidence>
<protein>
    <submittedName>
        <fullName evidence="2">Uncharacterized protein</fullName>
    </submittedName>
</protein>
<dbReference type="RefSeq" id="WP_219052577.1">
    <property type="nucleotide sequence ID" value="NZ_JAHWDP010000003.1"/>
</dbReference>
<keyword evidence="1" id="KW-0732">Signal</keyword>
<sequence length="198" mass="21214">MKLELFFLVFFSCHLSFAQVGINTTTPNETLDVNGTLRIQNTGTINSSKILGRDTNGTVGTIDVGDNITINNNTLYADGSNQYGIVNIPITANTPNTKIHDLDLDLGGANAFKTVFRLTGANASFTITGIDGGTDGRHVLLLNINSSNMTLDHENVQSTASNRINTLGTPSEATSGQGAIELVYDGVLNRWLILNVRN</sequence>
<dbReference type="Proteomes" id="UP001138686">
    <property type="component" value="Unassembled WGS sequence"/>
</dbReference>
<evidence type="ECO:0000313" key="3">
    <source>
        <dbReference type="Proteomes" id="UP001138686"/>
    </source>
</evidence>
<organism evidence="2 3">
    <name type="scientific">Halomarinibacterium sedimenti</name>
    <dbReference type="NCBI Taxonomy" id="2857106"/>
    <lineage>
        <taxon>Bacteria</taxon>
        <taxon>Pseudomonadati</taxon>
        <taxon>Bacteroidota</taxon>
        <taxon>Flavobacteriia</taxon>
        <taxon>Flavobacteriales</taxon>
        <taxon>Flavobacteriaceae</taxon>
        <taxon>Halomarinibacterium</taxon>
    </lineage>
</organism>
<feature type="chain" id="PRO_5040815423" evidence="1">
    <location>
        <begin position="19"/>
        <end position="198"/>
    </location>
</feature>
<gene>
    <name evidence="2" type="ORF">KXJ69_08370</name>
</gene>
<feature type="signal peptide" evidence="1">
    <location>
        <begin position="1"/>
        <end position="18"/>
    </location>
</feature>
<name>A0A9X1JVL8_9FLAO</name>